<dbReference type="AlphaFoldDB" id="A0AAV4WIZ7"/>
<keyword evidence="2" id="KW-1185">Reference proteome</keyword>
<proteinExistence type="predicted"/>
<name>A0AAV4WIZ7_CAEEX</name>
<reference evidence="1 2" key="1">
    <citation type="submission" date="2021-06" db="EMBL/GenBank/DDBJ databases">
        <title>Caerostris extrusa draft genome.</title>
        <authorList>
            <person name="Kono N."/>
            <person name="Arakawa K."/>
        </authorList>
    </citation>
    <scope>NUCLEOTIDE SEQUENCE [LARGE SCALE GENOMIC DNA]</scope>
</reference>
<evidence type="ECO:0000313" key="1">
    <source>
        <dbReference type="EMBL" id="GIY81961.1"/>
    </source>
</evidence>
<accession>A0AAV4WIZ7</accession>
<evidence type="ECO:0000313" key="2">
    <source>
        <dbReference type="Proteomes" id="UP001054945"/>
    </source>
</evidence>
<organism evidence="1 2">
    <name type="scientific">Caerostris extrusa</name>
    <name type="common">Bark spider</name>
    <name type="synonym">Caerostris bankana</name>
    <dbReference type="NCBI Taxonomy" id="172846"/>
    <lineage>
        <taxon>Eukaryota</taxon>
        <taxon>Metazoa</taxon>
        <taxon>Ecdysozoa</taxon>
        <taxon>Arthropoda</taxon>
        <taxon>Chelicerata</taxon>
        <taxon>Arachnida</taxon>
        <taxon>Araneae</taxon>
        <taxon>Araneomorphae</taxon>
        <taxon>Entelegynae</taxon>
        <taxon>Araneoidea</taxon>
        <taxon>Araneidae</taxon>
        <taxon>Caerostris</taxon>
    </lineage>
</organism>
<dbReference type="EMBL" id="BPLR01016186">
    <property type="protein sequence ID" value="GIY81961.1"/>
    <property type="molecule type" value="Genomic_DNA"/>
</dbReference>
<protein>
    <submittedName>
        <fullName evidence="1">Uncharacterized protein</fullName>
    </submittedName>
</protein>
<sequence>KERKKRRFLLLNRKGEKCKQFWNDAARRAGGGNVTSLLETRCGTPRIPLEEESAFSRSLLASPHSSSMIAWCMRKS</sequence>
<gene>
    <name evidence="1" type="ORF">CEXT_92541</name>
</gene>
<feature type="non-terminal residue" evidence="1">
    <location>
        <position position="1"/>
    </location>
</feature>
<comment type="caution">
    <text evidence="1">The sequence shown here is derived from an EMBL/GenBank/DDBJ whole genome shotgun (WGS) entry which is preliminary data.</text>
</comment>
<dbReference type="Proteomes" id="UP001054945">
    <property type="component" value="Unassembled WGS sequence"/>
</dbReference>